<sequence length="121" mass="12829">MADMTGVFPPHWKWPRLRTANGASPCAYETPLAPAVPSGQPERAGVGKCPRVKAISIVPLPWEGAVLLKEQCSGEMQSPRPGPQARSTGGGFRSTVLAKSHLSKPAADAPCTKITLLQLIF</sequence>
<dbReference type="Proteomes" id="UP000827986">
    <property type="component" value="Unassembled WGS sequence"/>
</dbReference>
<name>A0A9D3XFY1_9SAUR</name>
<evidence type="ECO:0000313" key="2">
    <source>
        <dbReference type="EMBL" id="KAH1178896.1"/>
    </source>
</evidence>
<comment type="caution">
    <text evidence="2">The sequence shown here is derived from an EMBL/GenBank/DDBJ whole genome shotgun (WGS) entry which is preliminary data.</text>
</comment>
<accession>A0A9D3XFY1</accession>
<evidence type="ECO:0000256" key="1">
    <source>
        <dbReference type="SAM" id="MobiDB-lite"/>
    </source>
</evidence>
<feature type="region of interest" description="Disordered" evidence="1">
    <location>
        <begin position="73"/>
        <end position="93"/>
    </location>
</feature>
<dbReference type="AlphaFoldDB" id="A0A9D3XFY1"/>
<proteinExistence type="predicted"/>
<protein>
    <submittedName>
        <fullName evidence="2">Uncharacterized protein</fullName>
    </submittedName>
</protein>
<reference evidence="2" key="1">
    <citation type="submission" date="2021-09" db="EMBL/GenBank/DDBJ databases">
        <title>The genome of Mauremys mutica provides insights into the evolution of semi-aquatic lifestyle.</title>
        <authorList>
            <person name="Gong S."/>
            <person name="Gao Y."/>
        </authorList>
    </citation>
    <scope>NUCLEOTIDE SEQUENCE</scope>
    <source>
        <strain evidence="2">MM-2020</strain>
        <tissue evidence="2">Muscle</tissue>
    </source>
</reference>
<keyword evidence="3" id="KW-1185">Reference proteome</keyword>
<organism evidence="2 3">
    <name type="scientific">Mauremys mutica</name>
    <name type="common">yellowpond turtle</name>
    <dbReference type="NCBI Taxonomy" id="74926"/>
    <lineage>
        <taxon>Eukaryota</taxon>
        <taxon>Metazoa</taxon>
        <taxon>Chordata</taxon>
        <taxon>Craniata</taxon>
        <taxon>Vertebrata</taxon>
        <taxon>Euteleostomi</taxon>
        <taxon>Archelosauria</taxon>
        <taxon>Testudinata</taxon>
        <taxon>Testudines</taxon>
        <taxon>Cryptodira</taxon>
        <taxon>Durocryptodira</taxon>
        <taxon>Testudinoidea</taxon>
        <taxon>Geoemydidae</taxon>
        <taxon>Geoemydinae</taxon>
        <taxon>Mauremys</taxon>
    </lineage>
</organism>
<evidence type="ECO:0000313" key="3">
    <source>
        <dbReference type="Proteomes" id="UP000827986"/>
    </source>
</evidence>
<gene>
    <name evidence="2" type="ORF">KIL84_000227</name>
</gene>
<dbReference type="EMBL" id="JAHDVG010000473">
    <property type="protein sequence ID" value="KAH1178896.1"/>
    <property type="molecule type" value="Genomic_DNA"/>
</dbReference>